<gene>
    <name evidence="2" type="ordered locus">ETA_19200</name>
</gene>
<evidence type="ECO:0000313" key="3">
    <source>
        <dbReference type="Proteomes" id="UP000001726"/>
    </source>
</evidence>
<evidence type="ECO:0000256" key="1">
    <source>
        <dbReference type="SAM" id="Phobius"/>
    </source>
</evidence>
<dbReference type="eggNOG" id="ENOG50336K1">
    <property type="taxonomic scope" value="Bacteria"/>
</dbReference>
<dbReference type="GO" id="GO:0071468">
    <property type="term" value="P:cellular response to acidic pH"/>
    <property type="evidence" value="ECO:0007669"/>
    <property type="project" value="InterPro"/>
</dbReference>
<accession>B2VIE0</accession>
<dbReference type="Pfam" id="PF10798">
    <property type="entry name" value="YmgB"/>
    <property type="match status" value="1"/>
</dbReference>
<dbReference type="STRING" id="465817.ETA_19200"/>
<keyword evidence="1" id="KW-1133">Transmembrane helix</keyword>
<keyword evidence="3" id="KW-1185">Reference proteome</keyword>
<proteinExistence type="predicted"/>
<feature type="transmembrane region" description="Helical" evidence="1">
    <location>
        <begin position="27"/>
        <end position="53"/>
    </location>
</feature>
<dbReference type="HOGENOM" id="CLU_1765225_0_0_6"/>
<evidence type="ECO:0000313" key="2">
    <source>
        <dbReference type="EMBL" id="CAO96966.1"/>
    </source>
</evidence>
<dbReference type="AlphaFoldDB" id="B2VIE0"/>
<protein>
    <recommendedName>
        <fullName evidence="4">Two-component-system connector protein AriR</fullName>
    </recommendedName>
</protein>
<keyword evidence="1" id="KW-0812">Transmembrane</keyword>
<dbReference type="Gene3D" id="1.20.5.5260">
    <property type="match status" value="1"/>
</dbReference>
<dbReference type="EMBL" id="CU468135">
    <property type="protein sequence ID" value="CAO96966.1"/>
    <property type="molecule type" value="Genomic_DNA"/>
</dbReference>
<dbReference type="InterPro" id="IPR024753">
    <property type="entry name" value="AriR"/>
</dbReference>
<dbReference type="KEGG" id="eta:ETA_19200"/>
<sequence length="147" mass="16474">MFKILIVRRQSAPCIRAGIDICGINNLILFICIFRSIIFHSLCTVSSLAEVFLRKRLAFLYRVITMQQMSQESSVFALLPSGIETSSQEAQALGNIIGELNAEGRYITNKALILKLIEKLEMTSDVIELDVYRHVLEVIIGNTPDDA</sequence>
<name>B2VIE0_ERWT9</name>
<organism evidence="2 3">
    <name type="scientific">Erwinia tasmaniensis (strain DSM 17950 / CFBP 7177 / CIP 109463 / NCPPB 4357 / Et1/99)</name>
    <dbReference type="NCBI Taxonomy" id="465817"/>
    <lineage>
        <taxon>Bacteria</taxon>
        <taxon>Pseudomonadati</taxon>
        <taxon>Pseudomonadota</taxon>
        <taxon>Gammaproteobacteria</taxon>
        <taxon>Enterobacterales</taxon>
        <taxon>Erwiniaceae</taxon>
        <taxon>Erwinia</taxon>
    </lineage>
</organism>
<keyword evidence="1" id="KW-0472">Membrane</keyword>
<reference evidence="2 3" key="1">
    <citation type="journal article" date="2008" name="Environ. Microbiol.">
        <title>The genome of Erwinia tasmaniensis strain Et1/99, a non-pathogenic bacterium in the genus Erwinia.</title>
        <authorList>
            <person name="Kube M."/>
            <person name="Migdoll A.M."/>
            <person name="Mueller I."/>
            <person name="Kuhl H."/>
            <person name="Beck A."/>
            <person name="Reinhardt R."/>
            <person name="Geider K."/>
        </authorList>
    </citation>
    <scope>NUCLEOTIDE SEQUENCE [LARGE SCALE GENOMIC DNA]</scope>
    <source>
        <strain evidence="3">DSM 17950 / CFBP 7177 / CIP 109463 / NCPPB 4357 / Et1/99</strain>
    </source>
</reference>
<dbReference type="Proteomes" id="UP000001726">
    <property type="component" value="Chromosome"/>
</dbReference>
<evidence type="ECO:0008006" key="4">
    <source>
        <dbReference type="Google" id="ProtNLM"/>
    </source>
</evidence>